<dbReference type="GeneID" id="88084877"/>
<dbReference type="KEGG" id="aaci:ASQ49_07590"/>
<dbReference type="InterPro" id="IPR021202">
    <property type="entry name" value="Rv3654c-like"/>
</dbReference>
<dbReference type="RefSeq" id="WP_015071564.1">
    <property type="nucleotide sequence ID" value="NZ_CP013126.1"/>
</dbReference>
<dbReference type="EMBL" id="CP015970">
    <property type="protein sequence ID" value="AOZ46813.1"/>
    <property type="molecule type" value="Genomic_DNA"/>
</dbReference>
<dbReference type="AlphaFoldDB" id="A0A142KGU7"/>
<sequence>MTGRRRPGQRGDRGRRDERGSGSILVGGLGVLVVAAVWMGVCLLGWLGGARRASEVADLSALAGARAQMVSDDACTAARRTAVANDAAVVSCAVDATAVDFVVEVGVAVKLMPRVSLPGAPDRAIRTARAGPTR</sequence>
<dbReference type="Proteomes" id="UP000075221">
    <property type="component" value="Chromosome"/>
</dbReference>
<keyword evidence="5" id="KW-1185">Reference proteome</keyword>
<protein>
    <submittedName>
        <fullName evidence="2">Uncharacterized protein</fullName>
    </submittedName>
</protein>
<dbReference type="NCBIfam" id="TIGR03816">
    <property type="entry name" value="tadE_like_DECH"/>
    <property type="match status" value="1"/>
</dbReference>
<keyword evidence="1" id="KW-0812">Transmembrane</keyword>
<reference evidence="3 5" key="1">
    <citation type="journal article" date="2016" name="Plant Dis.">
        <title>Improved production of propionic acid using genome shuffling.</title>
        <authorList>
            <person name="Luna-Flores C.H."/>
            <person name="Palfreyman R.W."/>
            <person name="Kromer J.O."/>
            <person name="Nielsen L.K."/>
            <person name="Marcellin E."/>
        </authorList>
    </citation>
    <scope>NUCLEOTIDE SEQUENCE [LARGE SCALE GENOMIC DNA]</scope>
    <source>
        <strain evidence="3 5">F3E8</strain>
    </source>
</reference>
<keyword evidence="1" id="KW-0472">Membrane</keyword>
<feature type="transmembrane region" description="Helical" evidence="1">
    <location>
        <begin position="21"/>
        <end position="47"/>
    </location>
</feature>
<evidence type="ECO:0000313" key="4">
    <source>
        <dbReference type="Proteomes" id="UP000075221"/>
    </source>
</evidence>
<accession>A0A142KGU7</accession>
<name>A0A142KGU7_9ACTN</name>
<proteinExistence type="predicted"/>
<reference evidence="2 4" key="2">
    <citation type="submission" date="2016-02" db="EMBL/GenBank/DDBJ databases">
        <title>Complete Genome Sequence of Propionibacterium acidipropionici ATCC 55737.</title>
        <authorList>
            <person name="Luna Flores C.H."/>
            <person name="Nielsen L.K."/>
            <person name="Marcellin E."/>
        </authorList>
    </citation>
    <scope>NUCLEOTIDE SEQUENCE [LARGE SCALE GENOMIC DNA]</scope>
    <source>
        <strain evidence="2 4">ATCC 55737</strain>
    </source>
</reference>
<dbReference type="OMA" id="ACKRVGD"/>
<keyword evidence="1" id="KW-1133">Transmembrane helix</keyword>
<evidence type="ECO:0000256" key="1">
    <source>
        <dbReference type="SAM" id="Phobius"/>
    </source>
</evidence>
<gene>
    <name evidence="3" type="ORF">A8L58_09010</name>
    <name evidence="2" type="ORF">AXH35_07555</name>
</gene>
<evidence type="ECO:0000313" key="3">
    <source>
        <dbReference type="EMBL" id="AOZ46813.1"/>
    </source>
</evidence>
<evidence type="ECO:0000313" key="5">
    <source>
        <dbReference type="Proteomes" id="UP000178666"/>
    </source>
</evidence>
<evidence type="ECO:0000313" key="2">
    <source>
        <dbReference type="EMBL" id="AMS05335.1"/>
    </source>
</evidence>
<dbReference type="EMBL" id="CP014352">
    <property type="protein sequence ID" value="AMS05335.1"/>
    <property type="molecule type" value="Genomic_DNA"/>
</dbReference>
<dbReference type="Proteomes" id="UP000178666">
    <property type="component" value="Chromosome"/>
</dbReference>
<organism evidence="2 4">
    <name type="scientific">Acidipropionibacterium acidipropionici</name>
    <dbReference type="NCBI Taxonomy" id="1748"/>
    <lineage>
        <taxon>Bacteria</taxon>
        <taxon>Bacillati</taxon>
        <taxon>Actinomycetota</taxon>
        <taxon>Actinomycetes</taxon>
        <taxon>Propionibacteriales</taxon>
        <taxon>Propionibacteriaceae</taxon>
        <taxon>Acidipropionibacterium</taxon>
    </lineage>
</organism>
<dbReference type="OrthoDB" id="9969946at2"/>